<organism evidence="1">
    <name type="scientific">Agrobacterium tumefaciens</name>
    <dbReference type="NCBI Taxonomy" id="358"/>
    <lineage>
        <taxon>Bacteria</taxon>
        <taxon>Pseudomonadati</taxon>
        <taxon>Pseudomonadota</taxon>
        <taxon>Alphaproteobacteria</taxon>
        <taxon>Hyphomicrobiales</taxon>
        <taxon>Rhizobiaceae</taxon>
        <taxon>Rhizobium/Agrobacterium group</taxon>
        <taxon>Agrobacterium</taxon>
        <taxon>Agrobacterium tumefaciens complex</taxon>
    </lineage>
</organism>
<accession>K7WN15</accession>
<sequence>MTVIIDVNKRRAGPIALHGLFNADRAYTIFYDETNNHRLVHVRESGLNIPEANCFVVGGVAYDGPQRVFDLGRLRKILAVQDNAPEIKLKYVATGGFLQMLSSRKLETFLRWISEQGLYVHYSVVDPIYWSIVDIIDSILSDDVATHLIPFERSLKNDLFSILRYDFEGLIDLFRRYTFPNVGSERRRDFIDELLDLAEARSDLLDHFNYMMLKGVLQLGRKIKSLPFLEAEAPNVLVDSFGHFFLERLYILKNASHILDVEELVIDYLKDVTFVDGKTKMNHFRFVVSHSEPGIQISDVIVGLLGKYFSFICATADEDLVETRQTLKPQQLVNLSLLSGILERSVEENPVFAHAVMSNRDRAISEEFRAPA</sequence>
<dbReference type="InterPro" id="IPR024524">
    <property type="entry name" value="DUF3800"/>
</dbReference>
<name>K7WN15_AGRTU</name>
<evidence type="ECO:0000313" key="1">
    <source>
        <dbReference type="EMBL" id="AFX65585.1"/>
    </source>
</evidence>
<evidence type="ECO:0008006" key="2">
    <source>
        <dbReference type="Google" id="ProtNLM"/>
    </source>
</evidence>
<reference evidence="1" key="1">
    <citation type="journal article" date="2014" name="J. Bacteriol.">
        <title>Quorum-dependent mannopine-inducible conjugative transfer of an Agrobacterium opine-catabolic plasmid.</title>
        <authorList>
            <person name="Wetzel M.E."/>
            <person name="Kim K.S."/>
            <person name="Miller M."/>
            <person name="Olsen G.J."/>
            <person name="Farrand S.K."/>
        </authorList>
    </citation>
    <scope>NUCLEOTIDE SEQUENCE</scope>
    <source>
        <strain evidence="1">F64/95</strain>
        <plasmid evidence="1">pAoF64/95</plasmid>
    </source>
</reference>
<proteinExistence type="predicted"/>
<dbReference type="EMBL" id="JX683454">
    <property type="protein sequence ID" value="AFX65585.1"/>
    <property type="molecule type" value="Genomic_DNA"/>
</dbReference>
<keyword evidence="1" id="KW-0614">Plasmid</keyword>
<dbReference type="Pfam" id="PF12686">
    <property type="entry name" value="DUF3800"/>
    <property type="match status" value="1"/>
</dbReference>
<dbReference type="AlphaFoldDB" id="K7WN15"/>
<protein>
    <recommendedName>
        <fullName evidence="2">DUF3800 domain-containing protein</fullName>
    </recommendedName>
</protein>
<geneLocation type="plasmid" evidence="1">
    <name>pAoF64/95</name>
</geneLocation>